<keyword evidence="2" id="KW-1185">Reference proteome</keyword>
<sequence>MFRISTEDVKEKMEVYFLLRLTGTRRYFPGLLSNTWFCLHVELDHKTGCSNEIQCVDLKDLLMCSATLGLNAFILTEVKDQIFSHYEIQLEAHREACYCFLSQIIYLHL</sequence>
<accession>A0ABU7D1F8</accession>
<comment type="caution">
    <text evidence="1">The sequence shown here is derived from an EMBL/GenBank/DDBJ whole genome shotgun (WGS) entry which is preliminary data.</text>
</comment>
<evidence type="ECO:0000313" key="1">
    <source>
        <dbReference type="EMBL" id="MED6268986.1"/>
    </source>
</evidence>
<organism evidence="1 2">
    <name type="scientific">Characodon lateralis</name>
    <dbReference type="NCBI Taxonomy" id="208331"/>
    <lineage>
        <taxon>Eukaryota</taxon>
        <taxon>Metazoa</taxon>
        <taxon>Chordata</taxon>
        <taxon>Craniata</taxon>
        <taxon>Vertebrata</taxon>
        <taxon>Euteleostomi</taxon>
        <taxon>Actinopterygii</taxon>
        <taxon>Neopterygii</taxon>
        <taxon>Teleostei</taxon>
        <taxon>Neoteleostei</taxon>
        <taxon>Acanthomorphata</taxon>
        <taxon>Ovalentaria</taxon>
        <taxon>Atherinomorphae</taxon>
        <taxon>Cyprinodontiformes</taxon>
        <taxon>Goodeidae</taxon>
        <taxon>Characodon</taxon>
    </lineage>
</organism>
<evidence type="ECO:0000313" key="2">
    <source>
        <dbReference type="Proteomes" id="UP001352852"/>
    </source>
</evidence>
<gene>
    <name evidence="1" type="ORF">CHARACLAT_028379</name>
</gene>
<dbReference type="EMBL" id="JAHUTJ010011965">
    <property type="protein sequence ID" value="MED6268986.1"/>
    <property type="molecule type" value="Genomic_DNA"/>
</dbReference>
<dbReference type="Proteomes" id="UP001352852">
    <property type="component" value="Unassembled WGS sequence"/>
</dbReference>
<protein>
    <submittedName>
        <fullName evidence="1">Uncharacterized protein</fullName>
    </submittedName>
</protein>
<name>A0ABU7D1F8_9TELE</name>
<reference evidence="1 2" key="1">
    <citation type="submission" date="2021-06" db="EMBL/GenBank/DDBJ databases">
        <authorList>
            <person name="Palmer J.M."/>
        </authorList>
    </citation>
    <scope>NUCLEOTIDE SEQUENCE [LARGE SCALE GENOMIC DNA]</scope>
    <source>
        <strain evidence="1 2">CL_MEX2019</strain>
        <tissue evidence="1">Muscle</tissue>
    </source>
</reference>
<proteinExistence type="predicted"/>